<dbReference type="InterPro" id="IPR048682">
    <property type="entry name" value="COG4"/>
</dbReference>
<evidence type="ECO:0000313" key="12">
    <source>
        <dbReference type="Proteomes" id="UP000267821"/>
    </source>
</evidence>
<dbReference type="InterPro" id="IPR048684">
    <property type="entry name" value="COG4_C"/>
</dbReference>
<dbReference type="InterPro" id="IPR048680">
    <property type="entry name" value="COG4_N"/>
</dbReference>
<accession>A0A3N4M1M1</accession>
<feature type="domain" description="COG4 transport protein middle alpha-helical bundle" evidence="10">
    <location>
        <begin position="181"/>
        <end position="549"/>
    </location>
</feature>
<keyword evidence="6" id="KW-0333">Golgi apparatus</keyword>
<dbReference type="AlphaFoldDB" id="A0A3N4M1M1"/>
<evidence type="ECO:0000313" key="11">
    <source>
        <dbReference type="EMBL" id="RPB29063.1"/>
    </source>
</evidence>
<dbReference type="GO" id="GO:0000139">
    <property type="term" value="C:Golgi membrane"/>
    <property type="evidence" value="ECO:0007669"/>
    <property type="project" value="UniProtKB-SubCell"/>
</dbReference>
<keyword evidence="7" id="KW-0472">Membrane</keyword>
<feature type="region of interest" description="Disordered" evidence="9">
    <location>
        <begin position="346"/>
        <end position="372"/>
    </location>
</feature>
<evidence type="ECO:0000256" key="1">
    <source>
        <dbReference type="ARBA" id="ARBA00004395"/>
    </source>
</evidence>
<dbReference type="SMART" id="SM00762">
    <property type="entry name" value="Cog4"/>
    <property type="match status" value="1"/>
</dbReference>
<dbReference type="OrthoDB" id="47059at2759"/>
<name>A0A3N4M1M1_9PEZI</name>
<keyword evidence="5" id="KW-0653">Protein transport</keyword>
<dbReference type="PANTHER" id="PTHR24016">
    <property type="entry name" value="CONSERVED OLIGOMERIC GOLGI COMPLEX SUBUNIT 4"/>
    <property type="match status" value="1"/>
</dbReference>
<evidence type="ECO:0000259" key="10">
    <source>
        <dbReference type="SMART" id="SM00762"/>
    </source>
</evidence>
<evidence type="ECO:0000256" key="7">
    <source>
        <dbReference type="ARBA" id="ARBA00023136"/>
    </source>
</evidence>
<evidence type="ECO:0000256" key="2">
    <source>
        <dbReference type="ARBA" id="ARBA00009215"/>
    </source>
</evidence>
<dbReference type="InParanoid" id="A0A3N4M1M1"/>
<dbReference type="Pfam" id="PF20662">
    <property type="entry name" value="COG4_C"/>
    <property type="match status" value="1"/>
</dbReference>
<dbReference type="PANTHER" id="PTHR24016:SF0">
    <property type="entry name" value="CONSERVED OLIGOMERIC GOLGI COMPLEX SUBUNIT 4"/>
    <property type="match status" value="1"/>
</dbReference>
<gene>
    <name evidence="11" type="ORF">L211DRAFT_864671</name>
</gene>
<evidence type="ECO:0000256" key="6">
    <source>
        <dbReference type="ARBA" id="ARBA00023034"/>
    </source>
</evidence>
<dbReference type="EMBL" id="ML121528">
    <property type="protein sequence ID" value="RPB29063.1"/>
    <property type="molecule type" value="Genomic_DNA"/>
</dbReference>
<dbReference type="STRING" id="1051890.A0A3N4M1M1"/>
<dbReference type="FunCoup" id="A0A3N4M1M1">
    <property type="interactions" value="826"/>
</dbReference>
<evidence type="ECO:0000256" key="8">
    <source>
        <dbReference type="ARBA" id="ARBA00031340"/>
    </source>
</evidence>
<evidence type="ECO:0000256" key="5">
    <source>
        <dbReference type="ARBA" id="ARBA00022927"/>
    </source>
</evidence>
<comment type="similarity">
    <text evidence="2">Belongs to the COG4 family.</text>
</comment>
<sequence>MALQSTRGPRELDPPWVPLPASQCRTVADLEHTLVLLSQQEDAITDRLDTLLEMQEELNRSLSRLDLLRAHLGTQVVAARSLSNEMLSPTSNTASRVSSAVQALDIEQARVKVTLEVVEQVVELKACVLGVTGSMGAPQDWETAAAYLHRASKVPKEILEGEFAEEMVPTTEVPDPPKVTLHNAAESLCGLFLREFEKAAGLNPPDGEKITRFFKLFPLIGRAETGLDVYGKYVCTGISSRARAVLANKPEGGAAGAGAFFYANAITRLFEHIAGIVELHSPLVERHYGKGKMGRVIARVQREADLQGGIILDAWGEERQVDRRLTETKSYAFTFLVQSFLPNARNTGVPGRTTSPAAGSAGGGQMAQGESEGADVKEVDMILLEIGAMLSRWSLYCRFMARKFQVYSPFAWAQPESENPSAEPLGLTLPSVISTSSLSTKISSRLLNPFLTLTTFFIRRTVETAFQLDEPPPDLLPLPLFHPAPHHTTYSPPPSPFITSAVDDVMFIVNKLLHRSLHTSQKQLVVGVLATVSRVLGSDFIGVIQRRMRDECYPRPTVQTTTIIVGNPAATLAQSMANVVDDRSVTFMVLVNNLDIAAEYCKRIVNSFITAATPSSSSPEQASGGVDPHQQAAYGDDSAPPTPLELLFPFPNENQEVIAALNTLESAFTQKASEVASDAVLILFNQLIKAKLRPLITEAFRDVDYSTTTTITTTATLLISANILSESLPPQSNSSSSVDADDDLVKSRFELGFTSLIQPFKYILTDTPFTKLLTHTATYLSRLLEKKIIQLGGGISSSNYPSNAYPSSSESGGQISELGAIRLDRDVSGIINVVVKAGRYGVREAFARCVQICLVLGVDEEEVGGLYDDGDGDGRNGGGMGVEWKLSVDERRRVRGMVIRR</sequence>
<reference evidence="11 12" key="1">
    <citation type="journal article" date="2018" name="Nat. Ecol. Evol.">
        <title>Pezizomycetes genomes reveal the molecular basis of ectomycorrhizal truffle lifestyle.</title>
        <authorList>
            <person name="Murat C."/>
            <person name="Payen T."/>
            <person name="Noel B."/>
            <person name="Kuo A."/>
            <person name="Morin E."/>
            <person name="Chen J."/>
            <person name="Kohler A."/>
            <person name="Krizsan K."/>
            <person name="Balestrini R."/>
            <person name="Da Silva C."/>
            <person name="Montanini B."/>
            <person name="Hainaut M."/>
            <person name="Levati E."/>
            <person name="Barry K.W."/>
            <person name="Belfiori B."/>
            <person name="Cichocki N."/>
            <person name="Clum A."/>
            <person name="Dockter R.B."/>
            <person name="Fauchery L."/>
            <person name="Guy J."/>
            <person name="Iotti M."/>
            <person name="Le Tacon F."/>
            <person name="Lindquist E.A."/>
            <person name="Lipzen A."/>
            <person name="Malagnac F."/>
            <person name="Mello A."/>
            <person name="Molinier V."/>
            <person name="Miyauchi S."/>
            <person name="Poulain J."/>
            <person name="Riccioni C."/>
            <person name="Rubini A."/>
            <person name="Sitrit Y."/>
            <person name="Splivallo R."/>
            <person name="Traeger S."/>
            <person name="Wang M."/>
            <person name="Zifcakova L."/>
            <person name="Wipf D."/>
            <person name="Zambonelli A."/>
            <person name="Paolocci F."/>
            <person name="Nowrousian M."/>
            <person name="Ottonello S."/>
            <person name="Baldrian P."/>
            <person name="Spatafora J.W."/>
            <person name="Henrissat B."/>
            <person name="Nagy L.G."/>
            <person name="Aury J.M."/>
            <person name="Wincker P."/>
            <person name="Grigoriev I.V."/>
            <person name="Bonfante P."/>
            <person name="Martin F.M."/>
        </authorList>
    </citation>
    <scope>NUCLEOTIDE SEQUENCE [LARGE SCALE GENOMIC DNA]</scope>
    <source>
        <strain evidence="11 12">ATCC MYA-4762</strain>
    </source>
</reference>
<keyword evidence="4" id="KW-0813">Transport</keyword>
<dbReference type="Pfam" id="PF20663">
    <property type="entry name" value="COG4_N"/>
    <property type="match status" value="1"/>
</dbReference>
<evidence type="ECO:0000256" key="4">
    <source>
        <dbReference type="ARBA" id="ARBA00022448"/>
    </source>
</evidence>
<proteinExistence type="inferred from homology"/>
<protein>
    <recommendedName>
        <fullName evidence="3">Conserved oligomeric Golgi complex subunit 4</fullName>
    </recommendedName>
    <alternativeName>
        <fullName evidence="8">Component of oligomeric Golgi complex 4</fullName>
    </alternativeName>
</protein>
<feature type="compositionally biased region" description="Polar residues" evidence="9">
    <location>
        <begin position="346"/>
        <end position="356"/>
    </location>
</feature>
<comment type="subcellular location">
    <subcellularLocation>
        <location evidence="1">Golgi apparatus membrane</location>
        <topology evidence="1">Peripheral membrane protein</topology>
    </subcellularLocation>
</comment>
<evidence type="ECO:0000256" key="9">
    <source>
        <dbReference type="SAM" id="MobiDB-lite"/>
    </source>
</evidence>
<organism evidence="11 12">
    <name type="scientific">Terfezia boudieri ATCC MYA-4762</name>
    <dbReference type="NCBI Taxonomy" id="1051890"/>
    <lineage>
        <taxon>Eukaryota</taxon>
        <taxon>Fungi</taxon>
        <taxon>Dikarya</taxon>
        <taxon>Ascomycota</taxon>
        <taxon>Pezizomycotina</taxon>
        <taxon>Pezizomycetes</taxon>
        <taxon>Pezizales</taxon>
        <taxon>Pezizaceae</taxon>
        <taxon>Terfezia</taxon>
    </lineage>
</organism>
<dbReference type="Pfam" id="PF08318">
    <property type="entry name" value="COG4_m"/>
    <property type="match status" value="1"/>
</dbReference>
<dbReference type="Proteomes" id="UP000267821">
    <property type="component" value="Unassembled WGS sequence"/>
</dbReference>
<dbReference type="InterPro" id="IPR013167">
    <property type="entry name" value="COG4_M"/>
</dbReference>
<dbReference type="GO" id="GO:0015031">
    <property type="term" value="P:protein transport"/>
    <property type="evidence" value="ECO:0007669"/>
    <property type="project" value="UniProtKB-KW"/>
</dbReference>
<evidence type="ECO:0000256" key="3">
    <source>
        <dbReference type="ARBA" id="ARBA00020975"/>
    </source>
</evidence>
<dbReference type="Gene3D" id="1.20.58.1970">
    <property type="match status" value="1"/>
</dbReference>
<feature type="region of interest" description="Disordered" evidence="9">
    <location>
        <begin position="614"/>
        <end position="638"/>
    </location>
</feature>
<keyword evidence="12" id="KW-1185">Reference proteome</keyword>